<reference evidence="1 2" key="1">
    <citation type="submission" date="2020-06" db="EMBL/GenBank/DDBJ databases">
        <title>Rhizobium sp.nov. isolated from the tomato plant.</title>
        <authorList>
            <person name="Thin K.K."/>
            <person name="Zhang X."/>
            <person name="He S."/>
        </authorList>
    </citation>
    <scope>NUCLEOTIDE SEQUENCE [LARGE SCALE GENOMIC DNA]</scope>
    <source>
        <strain evidence="1 2">DBTS2</strain>
    </source>
</reference>
<accession>A0ABX2QCN4</accession>
<organism evidence="1 2">
    <name type="scientific">Mycoplana rhizolycopersici</name>
    <dbReference type="NCBI Taxonomy" id="2746702"/>
    <lineage>
        <taxon>Bacteria</taxon>
        <taxon>Pseudomonadati</taxon>
        <taxon>Pseudomonadota</taxon>
        <taxon>Alphaproteobacteria</taxon>
        <taxon>Hyphomicrobiales</taxon>
        <taxon>Rhizobiaceae</taxon>
        <taxon>Mycoplana</taxon>
    </lineage>
</organism>
<evidence type="ECO:0000313" key="2">
    <source>
        <dbReference type="Proteomes" id="UP000659172"/>
    </source>
</evidence>
<protein>
    <submittedName>
        <fullName evidence="1">Uncharacterized protein</fullName>
    </submittedName>
</protein>
<dbReference type="SUPFAM" id="SSF52540">
    <property type="entry name" value="P-loop containing nucleoside triphosphate hydrolases"/>
    <property type="match status" value="1"/>
</dbReference>
<dbReference type="Gene3D" id="3.40.50.450">
    <property type="match status" value="1"/>
</dbReference>
<sequence length="773" mass="86981">MSDRPFKAFFAYPGQPDELVSTINAAAKRINATGKSSVLTWPEMGVFGTVIPDDVRNNIADAQALVFDVTRPNLNVYYEAGYAIGLGKAIAPVVNRSFDNALADIQRDGMFDNIGYRSYENSEELADILSGLPETKLLDLYSRELDNQQPLFVLDTLRKTDFRNWVVSAIKSSKVHYRSFDPVEVPRLSAVTVLSQVSASSGIILPILGDHIDDAKRHNLRAAFVAGISHGLGRQTLLVALKRFDAAPADYRDLITPVVDEKSIMQVVGTFSQQALLAGQSIKSRPGKGTKTVLQSLTLGSSAAENEFRTLSSYFVETSEFLRTLRGEVNVVAGRKGSGKTAIFFQSRDVFRAEKGAIVTDLKPESHQLSLFREELLKIVDVGAFDHSLAAFWYFLLLSEVLLTMKRNLEYRSRVDSRALETLREIDRVLDSYQINESGDFTTRINRLSRFVVQEIDAAKKRRQSISPEFLTNIIFRGGINDLKKMVFQYVGHHDRVTLLFDNIDKGWPANGVDEFDVRLVRLLVEALDKIKRDFLAAKREFLSVVFLRNDIYEMLVEGTPDRGKAGQVRIDWTDRAKLKQVIFKRLQASAGATATNFNELWQRFFPESVANQDSFEFFVDHCLMRPRFLINIIENAISNAVNRGHSKVAVEDCIDAVRQHSLYLVDDFGYEIRDVSGLSAELLYSLVGAEKVMARSDFLAKFIEFGLSAEEADKAFSLMLWYGVLGIRNKDGKDRFIYDFEYSMKRLTAEAKVLGETARYVTNEALHVALAT</sequence>
<proteinExistence type="predicted"/>
<dbReference type="RefSeq" id="WP_142174787.1">
    <property type="nucleotide sequence ID" value="NZ_JABXYK010000003.1"/>
</dbReference>
<dbReference type="InterPro" id="IPR059206">
    <property type="entry name" value="Sll1717-like"/>
</dbReference>
<dbReference type="InterPro" id="IPR027417">
    <property type="entry name" value="P-loop_NTPase"/>
</dbReference>
<dbReference type="EMBL" id="JABXYK010000003">
    <property type="protein sequence ID" value="NVP54724.1"/>
    <property type="molecule type" value="Genomic_DNA"/>
</dbReference>
<name>A0ABX2QCN4_9HYPH</name>
<dbReference type="Proteomes" id="UP000659172">
    <property type="component" value="Unassembled WGS sequence"/>
</dbReference>
<dbReference type="NCBIfam" id="NF047389">
    <property type="entry name" value="ATPase_Sll1717"/>
    <property type="match status" value="1"/>
</dbReference>
<comment type="caution">
    <text evidence="1">The sequence shown here is derived from an EMBL/GenBank/DDBJ whole genome shotgun (WGS) entry which is preliminary data.</text>
</comment>
<evidence type="ECO:0000313" key="1">
    <source>
        <dbReference type="EMBL" id="NVP54724.1"/>
    </source>
</evidence>
<gene>
    <name evidence="1" type="ORF">HV823_05595</name>
</gene>
<keyword evidence="2" id="KW-1185">Reference proteome</keyword>